<dbReference type="Proteomes" id="UP000659698">
    <property type="component" value="Unassembled WGS sequence"/>
</dbReference>
<dbReference type="InterPro" id="IPR032710">
    <property type="entry name" value="NTF2-like_dom_sf"/>
</dbReference>
<dbReference type="InterPro" id="IPR037401">
    <property type="entry name" value="SnoaL-like"/>
</dbReference>
<keyword evidence="3" id="KW-1185">Reference proteome</keyword>
<dbReference type="Gene3D" id="3.10.450.50">
    <property type="match status" value="1"/>
</dbReference>
<evidence type="ECO:0000313" key="3">
    <source>
        <dbReference type="Proteomes" id="UP000659698"/>
    </source>
</evidence>
<proteinExistence type="predicted"/>
<dbReference type="EMBL" id="JACOAF010000019">
    <property type="protein sequence ID" value="MBC3539327.1"/>
    <property type="molecule type" value="Genomic_DNA"/>
</dbReference>
<organism evidence="2 3">
    <name type="scientific">Rufibacter sediminis</name>
    <dbReference type="NCBI Taxonomy" id="2762756"/>
    <lineage>
        <taxon>Bacteria</taxon>
        <taxon>Pseudomonadati</taxon>
        <taxon>Bacteroidota</taxon>
        <taxon>Cytophagia</taxon>
        <taxon>Cytophagales</taxon>
        <taxon>Hymenobacteraceae</taxon>
        <taxon>Rufibacter</taxon>
    </lineage>
</organism>
<evidence type="ECO:0000313" key="2">
    <source>
        <dbReference type="EMBL" id="MBC3539327.1"/>
    </source>
</evidence>
<name>A0ABR6VQ54_9BACT</name>
<dbReference type="RefSeq" id="WP_186634809.1">
    <property type="nucleotide sequence ID" value="NZ_JACOAF010000019.1"/>
</dbReference>
<protein>
    <submittedName>
        <fullName evidence="2">Nuclear transport factor 2 family protein</fullName>
    </submittedName>
</protein>
<evidence type="ECO:0000259" key="1">
    <source>
        <dbReference type="Pfam" id="PF13577"/>
    </source>
</evidence>
<feature type="domain" description="SnoaL-like" evidence="1">
    <location>
        <begin position="5"/>
        <end position="132"/>
    </location>
</feature>
<dbReference type="Pfam" id="PF13577">
    <property type="entry name" value="SnoaL_4"/>
    <property type="match status" value="1"/>
</dbReference>
<comment type="caution">
    <text evidence="2">The sequence shown here is derived from an EMBL/GenBank/DDBJ whole genome shotgun (WGS) entry which is preliminary data.</text>
</comment>
<accession>A0ABR6VQ54</accession>
<gene>
    <name evidence="2" type="ORF">H7U12_06515</name>
</gene>
<reference evidence="2 3" key="1">
    <citation type="journal article" date="2019" name="Int. J. Syst. Evol. Microbiol.">
        <title>Rufibacter sediminis sp. nov., isolated from freshwater lake sediment.</title>
        <authorList>
            <person name="Qu J.H."/>
            <person name="Zhang L.J."/>
            <person name="Fu Y.H."/>
            <person name="Li H.F."/>
        </authorList>
    </citation>
    <scope>NUCLEOTIDE SEQUENCE [LARGE SCALE GENOMIC DNA]</scope>
    <source>
        <strain evidence="2 3">H-1</strain>
    </source>
</reference>
<dbReference type="SUPFAM" id="SSF54427">
    <property type="entry name" value="NTF2-like"/>
    <property type="match status" value="1"/>
</dbReference>
<sequence>MEIHELADRIALKELVDTISILGDTKDFERQVQLFSENAISETIVEGKTILKLEGRKEMAQAFAEFLHDMETVYHCNGQQVVEIDGNKATGKWYCWITLIGNDKGRKMKTTIGATYEDDYIRVNDRWLVSRRVGDFKWQDKTEIKS</sequence>